<keyword evidence="5" id="KW-0648">Protein biosynthesis</keyword>
<feature type="region of interest" description="Disordered" evidence="7">
    <location>
        <begin position="556"/>
        <end position="608"/>
    </location>
</feature>
<dbReference type="GO" id="GO:0003743">
    <property type="term" value="F:translation initiation factor activity"/>
    <property type="evidence" value="ECO:0007669"/>
    <property type="project" value="TreeGrafter"/>
</dbReference>
<dbReference type="SUPFAM" id="SSF53448">
    <property type="entry name" value="Nucleotide-diphospho-sugar transferases"/>
    <property type="match status" value="1"/>
</dbReference>
<dbReference type="InterPro" id="IPR029044">
    <property type="entry name" value="Nucleotide-diphossugar_trans"/>
</dbReference>
<evidence type="ECO:0000256" key="7">
    <source>
        <dbReference type="SAM" id="MobiDB-lite"/>
    </source>
</evidence>
<keyword evidence="3" id="KW-0963">Cytoplasm</keyword>
<protein>
    <submittedName>
        <fullName evidence="9">Bacterial transferase hexapeptide (Six repeats)</fullName>
    </submittedName>
</protein>
<dbReference type="GO" id="GO:0016740">
    <property type="term" value="F:transferase activity"/>
    <property type="evidence" value="ECO:0007669"/>
    <property type="project" value="UniProtKB-KW"/>
</dbReference>
<evidence type="ECO:0000256" key="5">
    <source>
        <dbReference type="ARBA" id="ARBA00022917"/>
    </source>
</evidence>
<dbReference type="PANTHER" id="PTHR45887:SF1">
    <property type="entry name" value="TRANSLATION INITIATION FACTOR EIF-2B SUBUNIT EPSILON"/>
    <property type="match status" value="1"/>
</dbReference>
<comment type="subcellular location">
    <subcellularLocation>
        <location evidence="1">Cytoplasm</location>
        <location evidence="1">Cytosol</location>
    </subcellularLocation>
</comment>
<dbReference type="Pfam" id="PF25084">
    <property type="entry name" value="LbH_EIF2B"/>
    <property type="match status" value="1"/>
</dbReference>
<name>A0A8J6AWD3_9EUKA</name>
<evidence type="ECO:0000256" key="2">
    <source>
        <dbReference type="ARBA" id="ARBA00007878"/>
    </source>
</evidence>
<dbReference type="Gene3D" id="2.160.10.10">
    <property type="entry name" value="Hexapeptide repeat proteins"/>
    <property type="match status" value="1"/>
</dbReference>
<feature type="region of interest" description="Disordered" evidence="7">
    <location>
        <begin position="835"/>
        <end position="856"/>
    </location>
</feature>
<dbReference type="InterPro" id="IPR051956">
    <property type="entry name" value="eIF2B_epsilon"/>
</dbReference>
<comment type="subunit">
    <text evidence="6">Component of the translation initiation factor 2B (eIF2B) complex which is a heterodecamer of two sets of five different subunits: alpha, beta, gamma, delta and epsilon. Subunits alpha, beta and delta comprise a regulatory subcomplex and subunits epsilon and gamma comprise a catalytic subcomplex. Within the complex, the hexameric regulatory complex resides at the center, with the two heterodimeric catalytic subcomplexes bound on opposite sides.</text>
</comment>
<reference evidence="9" key="1">
    <citation type="submission" date="2021-05" db="EMBL/GenBank/DDBJ databases">
        <title>A free-living protist that lacks canonical eukaryotic 1 DNA replication and segregation systems.</title>
        <authorList>
            <person name="Salas-Leiva D.E."/>
            <person name="Tromer E.C."/>
            <person name="Curtis B.A."/>
            <person name="Jerlstrom-Hultqvist J."/>
            <person name="Kolisko M."/>
            <person name="Yi Z."/>
            <person name="Salas-Leiva J.S."/>
            <person name="Gallot-Lavallee L."/>
            <person name="Kops G.J.P.L."/>
            <person name="Archibald J.M."/>
            <person name="Simpson A.G.B."/>
            <person name="Roger A.J."/>
        </authorList>
    </citation>
    <scope>NUCLEOTIDE SEQUENCE</scope>
    <source>
        <strain evidence="9">BICM</strain>
    </source>
</reference>
<dbReference type="GO" id="GO:0031369">
    <property type="term" value="F:translation initiation factor binding"/>
    <property type="evidence" value="ECO:0007669"/>
    <property type="project" value="TreeGrafter"/>
</dbReference>
<organism evidence="9 10">
    <name type="scientific">Carpediemonas membranifera</name>
    <dbReference type="NCBI Taxonomy" id="201153"/>
    <lineage>
        <taxon>Eukaryota</taxon>
        <taxon>Metamonada</taxon>
        <taxon>Carpediemonas-like organisms</taxon>
        <taxon>Carpediemonas</taxon>
    </lineage>
</organism>
<evidence type="ECO:0000256" key="1">
    <source>
        <dbReference type="ARBA" id="ARBA00004514"/>
    </source>
</evidence>
<keyword evidence="4" id="KW-0396">Initiation factor</keyword>
<evidence type="ECO:0000256" key="3">
    <source>
        <dbReference type="ARBA" id="ARBA00022490"/>
    </source>
</evidence>
<gene>
    <name evidence="9" type="ORF">J8273_2745</name>
</gene>
<sequence length="856" mass="93106">MRSRSGDSVTAIILADEFGDLMSPVSDFLPPILFPVANIPTIEYMLEYLYMHGITQVYIAASRSFAALKEYLKHSRFAMARNHPLRVNYAQVGKKDTNISSLLKEVHSKLRTNRDDDSLYVLMTAPCIPSFDLHALIQRHRQRADDLKADHRSHGIEGSDLAMTVVAHRAGPHNPVASPANPTTVMTDGRGFIQQIPDREDVTPISVRALKSGPLTVHANLGVSDIVLFKHSIFGSIGESYDTAQVFMDIVKAILGQYETLQAEIALDIAPGICAPISSFGNAASATWAILRRWFPQFLPETLVQTDKANRTTFTHSSGIYTEVPLGDRCTHRPTHVTRSAARPCVMVGADGFVHTDAVLRRACVGRSCSISAGVELTGTIVMSNVVVRDGAVVEDSVIMADATIGRNAQIGPDVVIGPNVIVPDGAVLDGPAIYMTQGQESTVSGSDSDSDSDSASAGMVERRGIGSRHSKARKLRESTWESMSTLPGSPSGVTNLFIDSMRSSRRMTPEPTSGTITATPGTPVRLFGDLLGHSDSEESLRNQSSMDSVRADIRGFEISEEEPRDLDSLESSPRISIMTESQEESEESETESLKSSSSSLMDTDFTRLDPANPDYGLILPGPGNEPGWVDFVDVVPEEEAGFQLIEDRVTQLREAVVNAVRAGLESSNTPDDIATSVNGIACAYRTADDMMSCPTTAALLMGMLSHAIAQNADEDGTVEDVTMPEVLQTFGPIASAWRACDSMARFFELADGSDDALHEAETELLYQMYEMFTEPTSVVSELSKDTADEVVENIFGFITAPISGPLVREETFDEWLEEGLDDEDPDDHAFKMILLGDQDSGDEYDDEYDSEEESD</sequence>
<keyword evidence="9" id="KW-0808">Transferase</keyword>
<evidence type="ECO:0000256" key="6">
    <source>
        <dbReference type="ARBA" id="ARBA00046432"/>
    </source>
</evidence>
<evidence type="ECO:0000313" key="10">
    <source>
        <dbReference type="Proteomes" id="UP000717585"/>
    </source>
</evidence>
<dbReference type="OrthoDB" id="424572at2759"/>
<dbReference type="GO" id="GO:0005851">
    <property type="term" value="C:eukaryotic translation initiation factor 2B complex"/>
    <property type="evidence" value="ECO:0007669"/>
    <property type="project" value="TreeGrafter"/>
</dbReference>
<evidence type="ECO:0000256" key="4">
    <source>
        <dbReference type="ARBA" id="ARBA00022540"/>
    </source>
</evidence>
<dbReference type="InterPro" id="IPR056764">
    <property type="entry name" value="LbH_EIF2B3/5"/>
</dbReference>
<comment type="caution">
    <text evidence="9">The sequence shown here is derived from an EMBL/GenBank/DDBJ whole genome shotgun (WGS) entry which is preliminary data.</text>
</comment>
<feature type="region of interest" description="Disordered" evidence="7">
    <location>
        <begin position="440"/>
        <end position="531"/>
    </location>
</feature>
<evidence type="ECO:0000259" key="8">
    <source>
        <dbReference type="Pfam" id="PF25084"/>
    </source>
</evidence>
<proteinExistence type="inferred from homology"/>
<feature type="compositionally biased region" description="Acidic residues" evidence="7">
    <location>
        <begin position="840"/>
        <end position="856"/>
    </location>
</feature>
<dbReference type="Gene3D" id="3.90.550.10">
    <property type="entry name" value="Spore Coat Polysaccharide Biosynthesis Protein SpsA, Chain A"/>
    <property type="match status" value="1"/>
</dbReference>
<dbReference type="SUPFAM" id="SSF51161">
    <property type="entry name" value="Trimeric LpxA-like enzymes"/>
    <property type="match status" value="1"/>
</dbReference>
<dbReference type="GO" id="GO:0005085">
    <property type="term" value="F:guanyl-nucleotide exchange factor activity"/>
    <property type="evidence" value="ECO:0007669"/>
    <property type="project" value="TreeGrafter"/>
</dbReference>
<dbReference type="InterPro" id="IPR011004">
    <property type="entry name" value="Trimer_LpxA-like_sf"/>
</dbReference>
<feature type="compositionally biased region" description="Acidic residues" evidence="7">
    <location>
        <begin position="582"/>
        <end position="591"/>
    </location>
</feature>
<dbReference type="Proteomes" id="UP000717585">
    <property type="component" value="Unassembled WGS sequence"/>
</dbReference>
<dbReference type="AlphaFoldDB" id="A0A8J6AWD3"/>
<accession>A0A8J6AWD3</accession>
<feature type="compositionally biased region" description="Basic residues" evidence="7">
    <location>
        <begin position="466"/>
        <end position="475"/>
    </location>
</feature>
<feature type="compositionally biased region" description="Polar residues" evidence="7">
    <location>
        <begin position="481"/>
        <end position="495"/>
    </location>
</feature>
<evidence type="ECO:0000313" key="9">
    <source>
        <dbReference type="EMBL" id="KAG9395833.1"/>
    </source>
</evidence>
<keyword evidence="10" id="KW-1185">Reference proteome</keyword>
<dbReference type="PANTHER" id="PTHR45887">
    <property type="entry name" value="TRANSLATION INITIATION FACTOR EIF-2B SUBUNIT EPSILON"/>
    <property type="match status" value="1"/>
</dbReference>
<comment type="similarity">
    <text evidence="2">Belongs to the eIF-2B gamma/epsilon subunits family.</text>
</comment>
<feature type="compositionally biased region" description="Polar residues" evidence="7">
    <location>
        <begin position="511"/>
        <end position="521"/>
    </location>
</feature>
<feature type="domain" description="EIF2B subunit epsilon/gamma LbH" evidence="8">
    <location>
        <begin position="340"/>
        <end position="427"/>
    </location>
</feature>
<dbReference type="EMBL" id="JAHDYR010000008">
    <property type="protein sequence ID" value="KAG9395833.1"/>
    <property type="molecule type" value="Genomic_DNA"/>
</dbReference>